<keyword evidence="2" id="KW-0808">Transferase</keyword>
<keyword evidence="2" id="KW-0418">Kinase</keyword>
<dbReference type="GO" id="GO:0016301">
    <property type="term" value="F:kinase activity"/>
    <property type="evidence" value="ECO:0007669"/>
    <property type="project" value="UniProtKB-KW"/>
</dbReference>
<dbReference type="InterPro" id="IPR055492">
    <property type="entry name" value="DUF7064"/>
</dbReference>
<evidence type="ECO:0000313" key="3">
    <source>
        <dbReference type="Proteomes" id="UP000045782"/>
    </source>
</evidence>
<sequence length="373" mass="42150">MSRYVETASSELAHDMEVLVTSNPVAAHLGVHDGDTDLLLPLPEPEEQWDPHLIHTHYFGFSVPEAAIGAFLYIRYQPAFPLSQGGVCLFQGNDNVEFTDMAYLDYEITMPWPRVDGNLITTDNGMSVEFLEPGRTAKLSYAASDGRMSFDILAEGVTPLLARGHVMPGEEDHHGKSLKPGGSEQFMHVTGKLQLDGATYDIDCYAPRDRSWRQIRVEQRGAVQSPPVGWSPMYFGPDLIFNQISFESLDTGPRWAGLYEVGDRASHHFAWIQRGDETRSITSVVRNVLEYHPRLHMAMRQEITARDDQGETYRFKGEAIASASIPSWPNASFRDSVYRWEDEQGRVAHSTYQEIWFDTYQRAMADRSLSAPR</sequence>
<evidence type="ECO:0000259" key="1">
    <source>
        <dbReference type="Pfam" id="PF23212"/>
    </source>
</evidence>
<dbReference type="EMBL" id="CSWP01000006">
    <property type="protein sequence ID" value="CPV60779.1"/>
    <property type="molecule type" value="Genomic_DNA"/>
</dbReference>
<dbReference type="Pfam" id="PF23212">
    <property type="entry name" value="DUF7064"/>
    <property type="match status" value="1"/>
</dbReference>
<gene>
    <name evidence="2" type="ORF">ERS075579_03276</name>
</gene>
<feature type="domain" description="DUF7064" evidence="1">
    <location>
        <begin position="228"/>
        <end position="327"/>
    </location>
</feature>
<evidence type="ECO:0000313" key="2">
    <source>
        <dbReference type="EMBL" id="CPV60779.1"/>
    </source>
</evidence>
<dbReference type="RefSeq" id="WP_016890070.1">
    <property type="nucleotide sequence ID" value="NZ_CSWP01000006.1"/>
</dbReference>
<protein>
    <submittedName>
        <fullName evidence="2">Tyrosine-protein kinase JAK3</fullName>
    </submittedName>
</protein>
<dbReference type="Proteomes" id="UP000045782">
    <property type="component" value="Unassembled WGS sequence"/>
</dbReference>
<name>A0A0U0ZP06_9MYCO</name>
<reference evidence="2 3" key="1">
    <citation type="submission" date="2015-03" db="EMBL/GenBank/DDBJ databases">
        <authorList>
            <person name="Murphy D."/>
        </authorList>
    </citation>
    <scope>NUCLEOTIDE SEQUENCE [LARGE SCALE GENOMIC DNA]</scope>
    <source>
        <strain evidence="2 3">PAP088</strain>
    </source>
</reference>
<dbReference type="AlphaFoldDB" id="A0A0U0ZP06"/>
<proteinExistence type="predicted"/>
<accession>A0A0U0ZP06</accession>
<organism evidence="2 3">
    <name type="scientific">Mycobacteroides abscessus</name>
    <dbReference type="NCBI Taxonomy" id="36809"/>
    <lineage>
        <taxon>Bacteria</taxon>
        <taxon>Bacillati</taxon>
        <taxon>Actinomycetota</taxon>
        <taxon>Actinomycetes</taxon>
        <taxon>Mycobacteriales</taxon>
        <taxon>Mycobacteriaceae</taxon>
        <taxon>Mycobacteroides</taxon>
    </lineage>
</organism>